<keyword evidence="2" id="KW-1185">Reference proteome</keyword>
<organism evidence="1 2">
    <name type="scientific">Ampelomyces quisqualis</name>
    <name type="common">Powdery mildew agent</name>
    <dbReference type="NCBI Taxonomy" id="50730"/>
    <lineage>
        <taxon>Eukaryota</taxon>
        <taxon>Fungi</taxon>
        <taxon>Dikarya</taxon>
        <taxon>Ascomycota</taxon>
        <taxon>Pezizomycotina</taxon>
        <taxon>Dothideomycetes</taxon>
        <taxon>Pleosporomycetidae</taxon>
        <taxon>Pleosporales</taxon>
        <taxon>Pleosporineae</taxon>
        <taxon>Phaeosphaeriaceae</taxon>
        <taxon>Ampelomyces</taxon>
    </lineage>
</organism>
<reference evidence="1" key="1">
    <citation type="journal article" date="2020" name="Stud. Mycol.">
        <title>101 Dothideomycetes genomes: a test case for predicting lifestyles and emergence of pathogens.</title>
        <authorList>
            <person name="Haridas S."/>
            <person name="Albert R."/>
            <person name="Binder M."/>
            <person name="Bloem J."/>
            <person name="Labutti K."/>
            <person name="Salamov A."/>
            <person name="Andreopoulos B."/>
            <person name="Baker S."/>
            <person name="Barry K."/>
            <person name="Bills G."/>
            <person name="Bluhm B."/>
            <person name="Cannon C."/>
            <person name="Castanera R."/>
            <person name="Culley D."/>
            <person name="Daum C."/>
            <person name="Ezra D."/>
            <person name="Gonzalez J."/>
            <person name="Henrissat B."/>
            <person name="Kuo A."/>
            <person name="Liang C."/>
            <person name="Lipzen A."/>
            <person name="Lutzoni F."/>
            <person name="Magnuson J."/>
            <person name="Mondo S."/>
            <person name="Nolan M."/>
            <person name="Ohm R."/>
            <person name="Pangilinan J."/>
            <person name="Park H.-J."/>
            <person name="Ramirez L."/>
            <person name="Alfaro M."/>
            <person name="Sun H."/>
            <person name="Tritt A."/>
            <person name="Yoshinaga Y."/>
            <person name="Zwiers L.-H."/>
            <person name="Turgeon B."/>
            <person name="Goodwin S."/>
            <person name="Spatafora J."/>
            <person name="Crous P."/>
            <person name="Grigoriev I."/>
        </authorList>
    </citation>
    <scope>NUCLEOTIDE SEQUENCE</scope>
    <source>
        <strain evidence="1">HMLAC05119</strain>
    </source>
</reference>
<dbReference type="AlphaFoldDB" id="A0A6A5QJC5"/>
<accession>A0A6A5QJC5</accession>
<protein>
    <submittedName>
        <fullName evidence="1">Uncharacterized protein</fullName>
    </submittedName>
</protein>
<evidence type="ECO:0000313" key="1">
    <source>
        <dbReference type="EMBL" id="KAF1915715.1"/>
    </source>
</evidence>
<evidence type="ECO:0000313" key="2">
    <source>
        <dbReference type="Proteomes" id="UP000800096"/>
    </source>
</evidence>
<dbReference type="Proteomes" id="UP000800096">
    <property type="component" value="Unassembled WGS sequence"/>
</dbReference>
<name>A0A6A5QJC5_AMPQU</name>
<sequence length="57" mass="6776">MAQHFRFLDLPKELRLMCYERIPSRFFPNADIPCQQKVLQSQPTITPCAAYRPHHPH</sequence>
<gene>
    <name evidence="1" type="ORF">BDU57DRAFT_518828</name>
</gene>
<dbReference type="EMBL" id="ML979136">
    <property type="protein sequence ID" value="KAF1915715.1"/>
    <property type="molecule type" value="Genomic_DNA"/>
</dbReference>
<dbReference type="OrthoDB" id="3799588at2759"/>
<proteinExistence type="predicted"/>